<dbReference type="GO" id="GO:0051213">
    <property type="term" value="F:dioxygenase activity"/>
    <property type="evidence" value="ECO:0007669"/>
    <property type="project" value="UniProtKB-KW"/>
</dbReference>
<dbReference type="EMBL" id="FOFS01000006">
    <property type="protein sequence ID" value="SEQ43608.1"/>
    <property type="molecule type" value="Genomic_DNA"/>
</dbReference>
<keyword evidence="8" id="KW-0223">Dioxygenase</keyword>
<sequence>MSSSYARVVKSTEIPSGGRKVVEVEGKAIVICHVNNNFYAIANRCSHAERPLERGRLGQGWIACPFHGARFELATGKAMNLPATEPVVTYPLRIVEDWIEVLVEAAPPSGG</sequence>
<proteinExistence type="inferred from homology"/>
<evidence type="ECO:0000259" key="7">
    <source>
        <dbReference type="PROSITE" id="PS51296"/>
    </source>
</evidence>
<evidence type="ECO:0000313" key="9">
    <source>
        <dbReference type="Proteomes" id="UP000199233"/>
    </source>
</evidence>
<evidence type="ECO:0000256" key="4">
    <source>
        <dbReference type="ARBA" id="ARBA00023014"/>
    </source>
</evidence>
<keyword evidence="8" id="KW-0560">Oxidoreductase</keyword>
<name>A0A1H9G1M2_9GAMM</name>
<dbReference type="Gene3D" id="2.102.10.10">
    <property type="entry name" value="Rieske [2Fe-2S] iron-sulphur domain"/>
    <property type="match status" value="1"/>
</dbReference>
<evidence type="ECO:0000256" key="2">
    <source>
        <dbReference type="ARBA" id="ARBA00022723"/>
    </source>
</evidence>
<dbReference type="InterPro" id="IPR017941">
    <property type="entry name" value="Rieske_2Fe-2S"/>
</dbReference>
<keyword evidence="2" id="KW-0479">Metal-binding</keyword>
<dbReference type="PROSITE" id="PS51296">
    <property type="entry name" value="RIESKE"/>
    <property type="match status" value="1"/>
</dbReference>
<accession>A0A1H9G1M2</accession>
<comment type="similarity">
    <text evidence="6">Belongs to the bacterial ring-hydroxylating dioxygenase ferredoxin component family.</text>
</comment>
<dbReference type="Pfam" id="PF00355">
    <property type="entry name" value="Rieske"/>
    <property type="match status" value="1"/>
</dbReference>
<dbReference type="CDD" id="cd03528">
    <property type="entry name" value="Rieske_RO_ferredoxin"/>
    <property type="match status" value="1"/>
</dbReference>
<keyword evidence="3" id="KW-0408">Iron</keyword>
<dbReference type="PANTHER" id="PTHR21496:SF0">
    <property type="entry name" value="RIESKE DOMAIN-CONTAINING PROTEIN"/>
    <property type="match status" value="1"/>
</dbReference>
<keyword evidence="4" id="KW-0411">Iron-sulfur</keyword>
<dbReference type="SUPFAM" id="SSF50022">
    <property type="entry name" value="ISP domain"/>
    <property type="match status" value="1"/>
</dbReference>
<reference evidence="8 9" key="1">
    <citation type="submission" date="2016-10" db="EMBL/GenBank/DDBJ databases">
        <authorList>
            <person name="de Groot N.N."/>
        </authorList>
    </citation>
    <scope>NUCLEOTIDE SEQUENCE [LARGE SCALE GENOMIC DNA]</scope>
    <source>
        <strain evidence="8 9">DSM 25927</strain>
    </source>
</reference>
<dbReference type="GO" id="GO:0051537">
    <property type="term" value="F:2 iron, 2 sulfur cluster binding"/>
    <property type="evidence" value="ECO:0007669"/>
    <property type="project" value="UniProtKB-KW"/>
</dbReference>
<protein>
    <submittedName>
        <fullName evidence="8">3-phenylpropionate/trans-cinnamate dioxygenase ferredoxin subunit</fullName>
    </submittedName>
</protein>
<keyword evidence="9" id="KW-1185">Reference proteome</keyword>
<evidence type="ECO:0000313" key="8">
    <source>
        <dbReference type="EMBL" id="SEQ43608.1"/>
    </source>
</evidence>
<keyword evidence="1" id="KW-0001">2Fe-2S</keyword>
<dbReference type="AlphaFoldDB" id="A0A1H9G1M2"/>
<evidence type="ECO:0000256" key="1">
    <source>
        <dbReference type="ARBA" id="ARBA00022714"/>
    </source>
</evidence>
<dbReference type="GO" id="GO:0046872">
    <property type="term" value="F:metal ion binding"/>
    <property type="evidence" value="ECO:0007669"/>
    <property type="project" value="UniProtKB-KW"/>
</dbReference>
<comment type="cofactor">
    <cofactor evidence="5">
        <name>[2Fe-2S] cluster</name>
        <dbReference type="ChEBI" id="CHEBI:190135"/>
    </cofactor>
</comment>
<gene>
    <name evidence="8" type="ORF">SAMN04488038_106172</name>
</gene>
<dbReference type="PANTHER" id="PTHR21496">
    <property type="entry name" value="FERREDOXIN-RELATED"/>
    <property type="match status" value="1"/>
</dbReference>
<dbReference type="Proteomes" id="UP000199233">
    <property type="component" value="Unassembled WGS sequence"/>
</dbReference>
<evidence type="ECO:0000256" key="6">
    <source>
        <dbReference type="ARBA" id="ARBA00038001"/>
    </source>
</evidence>
<dbReference type="RefSeq" id="WP_218140142.1">
    <property type="nucleotide sequence ID" value="NZ_FOFS01000006.1"/>
</dbReference>
<evidence type="ECO:0000256" key="3">
    <source>
        <dbReference type="ARBA" id="ARBA00023004"/>
    </source>
</evidence>
<dbReference type="InterPro" id="IPR036922">
    <property type="entry name" value="Rieske_2Fe-2S_sf"/>
</dbReference>
<organism evidence="8 9">
    <name type="scientific">Solimonas aquatica</name>
    <dbReference type="NCBI Taxonomy" id="489703"/>
    <lineage>
        <taxon>Bacteria</taxon>
        <taxon>Pseudomonadati</taxon>
        <taxon>Pseudomonadota</taxon>
        <taxon>Gammaproteobacteria</taxon>
        <taxon>Nevskiales</taxon>
        <taxon>Nevskiaceae</taxon>
        <taxon>Solimonas</taxon>
    </lineage>
</organism>
<dbReference type="STRING" id="489703.SAMN04488038_106172"/>
<feature type="domain" description="Rieske" evidence="7">
    <location>
        <begin position="6"/>
        <end position="101"/>
    </location>
</feature>
<evidence type="ECO:0000256" key="5">
    <source>
        <dbReference type="ARBA" id="ARBA00034078"/>
    </source>
</evidence>